<dbReference type="Proteomes" id="UP000620104">
    <property type="component" value="Unassembled WGS sequence"/>
</dbReference>
<feature type="region of interest" description="Disordered" evidence="1">
    <location>
        <begin position="85"/>
        <end position="140"/>
    </location>
</feature>
<dbReference type="AlphaFoldDB" id="A0A8H3YEB7"/>
<evidence type="ECO:0000256" key="1">
    <source>
        <dbReference type="SAM" id="MobiDB-lite"/>
    </source>
</evidence>
<feature type="compositionally biased region" description="Polar residues" evidence="1">
    <location>
        <begin position="121"/>
        <end position="140"/>
    </location>
</feature>
<accession>A0A8H3YEB7</accession>
<protein>
    <submittedName>
        <fullName evidence="2">Uncharacterized protein</fullName>
    </submittedName>
</protein>
<keyword evidence="3" id="KW-1185">Reference proteome</keyword>
<proteinExistence type="predicted"/>
<evidence type="ECO:0000313" key="3">
    <source>
        <dbReference type="Proteomes" id="UP000620104"/>
    </source>
</evidence>
<name>A0A8H3YEB7_9TREE</name>
<gene>
    <name evidence="2" type="ORF">NliqN6_2691</name>
</gene>
<evidence type="ECO:0000313" key="2">
    <source>
        <dbReference type="EMBL" id="GHJ86289.1"/>
    </source>
</evidence>
<organism evidence="2 3">
    <name type="scientific">Naganishia liquefaciens</name>
    <dbReference type="NCBI Taxonomy" id="104408"/>
    <lineage>
        <taxon>Eukaryota</taxon>
        <taxon>Fungi</taxon>
        <taxon>Dikarya</taxon>
        <taxon>Basidiomycota</taxon>
        <taxon>Agaricomycotina</taxon>
        <taxon>Tremellomycetes</taxon>
        <taxon>Filobasidiales</taxon>
        <taxon>Filobasidiaceae</taxon>
        <taxon>Naganishia</taxon>
    </lineage>
</organism>
<reference evidence="2" key="1">
    <citation type="submission" date="2020-07" db="EMBL/GenBank/DDBJ databases">
        <title>Draft Genome Sequence of a Deep-Sea Yeast, Naganishia (Cryptococcus) liquefaciens strain N6.</title>
        <authorList>
            <person name="Han Y.W."/>
            <person name="Kajitani R."/>
            <person name="Morimoto H."/>
            <person name="Parhat M."/>
            <person name="Tsubouchi H."/>
            <person name="Bakenova O."/>
            <person name="Ogata M."/>
            <person name="Argunhan B."/>
            <person name="Aoki R."/>
            <person name="Kajiwara S."/>
            <person name="Itoh T."/>
            <person name="Iwasaki H."/>
        </authorList>
    </citation>
    <scope>NUCLEOTIDE SEQUENCE</scope>
    <source>
        <strain evidence="2">N6</strain>
    </source>
</reference>
<sequence>MHTEGRCASLSVPWSVTRHCNKDFREFEQYMPLEDIPVLTKQGVSCSLAEYRHHLRQKGRQSEPLGKTFNSTGVSIPCLDALPPPYVERLEDDPFSKSNASQQERSEVDAVRSGPGHNEEQTGSNPGKLSLTQIGQAFRP</sequence>
<dbReference type="EMBL" id="BLZA01000017">
    <property type="protein sequence ID" value="GHJ86289.1"/>
    <property type="molecule type" value="Genomic_DNA"/>
</dbReference>
<dbReference type="OrthoDB" id="10556250at2759"/>
<comment type="caution">
    <text evidence="2">The sequence shown here is derived from an EMBL/GenBank/DDBJ whole genome shotgun (WGS) entry which is preliminary data.</text>
</comment>